<feature type="transmembrane region" description="Helical" evidence="1">
    <location>
        <begin position="288"/>
        <end position="312"/>
    </location>
</feature>
<feature type="transmembrane region" description="Helical" evidence="1">
    <location>
        <begin position="40"/>
        <end position="61"/>
    </location>
</feature>
<evidence type="ECO:0000256" key="1">
    <source>
        <dbReference type="SAM" id="Phobius"/>
    </source>
</evidence>
<keyword evidence="1" id="KW-1133">Transmembrane helix</keyword>
<sequence length="672" mass="74130">MNVAPPHRSLTTYRPDIDGLRAVAVIAVILYHAWPNYVPGGFIGVDVFFVISGFLITSIILSQLEQGRFSILGFYARRIRRIFPALLLVLAATIGFGWIVLLPAEFKQIGRHTMAGSAFVSNLLLWHEAGYFDNSAATKPLLHLWSLGIEEQFYALWPLMLWLTYKRKTGVLLLLGTVFLCSMALNLVVTARDATAAFYSPATRFWELMTGGIGAYLQLHGRDWAARQAQAGSLAGVVLLAAGFLLIRPQDPFPGWWAVLPVAGTFMLIMCGPSAFVNRQILGRRLAVGIGLISYPLYLWHWPLLSYAYIVIGEKPAFLARVGLIALTFLLAILTYRLVELPVRKSRARVRVVRHLAAGMAAALLVGVLVDTGLLRQRIDARGAEAFLNALNDSAFPGPTLAPLRYKNSLFQKASSRAAGVTVFLGDSVVEQYGPFVEQAIANGPDRVRSVVFATAGNCPPILHTFPLPKIRYVRCPATVENGYDYARRPEVEAVVVGGAWYGYFQDRGAGLQFDDGQVQLQFPDKRAQEAAYRTLEASLLQLRQLGKQVYLLLQPPMGSSFDPRNMITGSRFASIRPLARIEPVRLDRFLDNNAAVHDRLVQIARATGVELIDPTAFLCQRNLCPVLGPDGAPVYTDTMHMRPGYSRSAAQYLIRTISARTAAPSISMARQ</sequence>
<dbReference type="Pfam" id="PF01757">
    <property type="entry name" value="Acyl_transf_3"/>
    <property type="match status" value="1"/>
</dbReference>
<feature type="transmembrane region" description="Helical" evidence="1">
    <location>
        <begin position="82"/>
        <end position="101"/>
    </location>
</feature>
<keyword evidence="1" id="KW-0812">Transmembrane</keyword>
<protein>
    <submittedName>
        <fullName evidence="4">Acyltransferase</fullName>
    </submittedName>
</protein>
<organism evidence="4 5">
    <name type="scientific">Massilia terrae</name>
    <dbReference type="NCBI Taxonomy" id="1811224"/>
    <lineage>
        <taxon>Bacteria</taxon>
        <taxon>Pseudomonadati</taxon>
        <taxon>Pseudomonadota</taxon>
        <taxon>Betaproteobacteria</taxon>
        <taxon>Burkholderiales</taxon>
        <taxon>Oxalobacteraceae</taxon>
        <taxon>Telluria group</taxon>
        <taxon>Massilia</taxon>
    </lineage>
</organism>
<feature type="domain" description="SGNH" evidence="3">
    <location>
        <begin position="422"/>
        <end position="648"/>
    </location>
</feature>
<dbReference type="PANTHER" id="PTHR23028:SF53">
    <property type="entry name" value="ACYL_TRANSF_3 DOMAIN-CONTAINING PROTEIN"/>
    <property type="match status" value="1"/>
</dbReference>
<evidence type="ECO:0000259" key="2">
    <source>
        <dbReference type="Pfam" id="PF01757"/>
    </source>
</evidence>
<feature type="domain" description="Acyltransferase 3" evidence="2">
    <location>
        <begin position="16"/>
        <end position="337"/>
    </location>
</feature>
<reference evidence="4 5" key="1">
    <citation type="submission" date="2022-08" db="EMBL/GenBank/DDBJ databases">
        <title>Reclassification of Massilia species as members of the genera Telluria, Duganella, Pseudoduganella, Mokoshia gen. nov. and Zemynaea gen. nov. using orthogonal and non-orthogonal genome-based approaches.</title>
        <authorList>
            <person name="Bowman J.P."/>
        </authorList>
    </citation>
    <scope>NUCLEOTIDE SEQUENCE [LARGE SCALE GENOMIC DNA]</scope>
    <source>
        <strain evidence="4 5">JCM 31606</strain>
    </source>
</reference>
<feature type="transmembrane region" description="Helical" evidence="1">
    <location>
        <begin position="318"/>
        <end position="339"/>
    </location>
</feature>
<dbReference type="Proteomes" id="UP001204621">
    <property type="component" value="Unassembled WGS sequence"/>
</dbReference>
<dbReference type="InterPro" id="IPR043968">
    <property type="entry name" value="SGNH"/>
</dbReference>
<keyword evidence="4" id="KW-0012">Acyltransferase</keyword>
<comment type="caution">
    <text evidence="4">The sequence shown here is derived from an EMBL/GenBank/DDBJ whole genome shotgun (WGS) entry which is preliminary data.</text>
</comment>
<gene>
    <name evidence="4" type="ORF">NX778_13065</name>
</gene>
<dbReference type="InterPro" id="IPR002656">
    <property type="entry name" value="Acyl_transf_3_dom"/>
</dbReference>
<feature type="transmembrane region" description="Helical" evidence="1">
    <location>
        <begin position="142"/>
        <end position="163"/>
    </location>
</feature>
<dbReference type="EMBL" id="JANUGU010000004">
    <property type="protein sequence ID" value="MCS0658994.1"/>
    <property type="molecule type" value="Genomic_DNA"/>
</dbReference>
<accession>A0ABT2CYE0</accession>
<proteinExistence type="predicted"/>
<dbReference type="Pfam" id="PF19040">
    <property type="entry name" value="SGNH"/>
    <property type="match status" value="1"/>
</dbReference>
<feature type="transmembrane region" description="Helical" evidence="1">
    <location>
        <begin position="170"/>
        <end position="189"/>
    </location>
</feature>
<dbReference type="RefSeq" id="WP_258812187.1">
    <property type="nucleotide sequence ID" value="NZ_JANUGU010000004.1"/>
</dbReference>
<feature type="transmembrane region" description="Helical" evidence="1">
    <location>
        <begin position="255"/>
        <end position="276"/>
    </location>
</feature>
<feature type="transmembrane region" description="Helical" evidence="1">
    <location>
        <begin position="201"/>
        <end position="219"/>
    </location>
</feature>
<feature type="transmembrane region" description="Helical" evidence="1">
    <location>
        <begin position="351"/>
        <end position="370"/>
    </location>
</feature>
<keyword evidence="1" id="KW-0472">Membrane</keyword>
<evidence type="ECO:0000259" key="3">
    <source>
        <dbReference type="Pfam" id="PF19040"/>
    </source>
</evidence>
<evidence type="ECO:0000313" key="4">
    <source>
        <dbReference type="EMBL" id="MCS0658994.1"/>
    </source>
</evidence>
<dbReference type="GO" id="GO:0016746">
    <property type="term" value="F:acyltransferase activity"/>
    <property type="evidence" value="ECO:0007669"/>
    <property type="project" value="UniProtKB-KW"/>
</dbReference>
<name>A0ABT2CYE0_9BURK</name>
<dbReference type="InterPro" id="IPR050879">
    <property type="entry name" value="Acyltransferase_3"/>
</dbReference>
<keyword evidence="4" id="KW-0808">Transferase</keyword>
<dbReference type="PANTHER" id="PTHR23028">
    <property type="entry name" value="ACETYLTRANSFERASE"/>
    <property type="match status" value="1"/>
</dbReference>
<keyword evidence="5" id="KW-1185">Reference proteome</keyword>
<feature type="transmembrane region" description="Helical" evidence="1">
    <location>
        <begin position="231"/>
        <end position="249"/>
    </location>
</feature>
<evidence type="ECO:0000313" key="5">
    <source>
        <dbReference type="Proteomes" id="UP001204621"/>
    </source>
</evidence>